<dbReference type="Pfam" id="PF00077">
    <property type="entry name" value="RVP"/>
    <property type="match status" value="1"/>
</dbReference>
<dbReference type="InterPro" id="IPR021109">
    <property type="entry name" value="Peptidase_aspartic_dom_sf"/>
</dbReference>
<dbReference type="GO" id="GO:0004190">
    <property type="term" value="F:aspartic-type endopeptidase activity"/>
    <property type="evidence" value="ECO:0007669"/>
    <property type="project" value="InterPro"/>
</dbReference>
<keyword evidence="2" id="KW-0378">Hydrolase</keyword>
<dbReference type="Gene3D" id="2.70.40.10">
    <property type="match status" value="1"/>
</dbReference>
<comment type="caution">
    <text evidence="4">The sequence shown here is derived from an EMBL/GenBank/DDBJ whole genome shotgun (WGS) entry which is preliminary data.</text>
</comment>
<dbReference type="Gene3D" id="2.40.70.10">
    <property type="entry name" value="Acid Proteases"/>
    <property type="match status" value="1"/>
</dbReference>
<dbReference type="CDD" id="cd07557">
    <property type="entry name" value="trimeric_dUTPase"/>
    <property type="match status" value="1"/>
</dbReference>
<evidence type="ECO:0000259" key="3">
    <source>
        <dbReference type="PROSITE" id="PS50175"/>
    </source>
</evidence>
<dbReference type="InterPro" id="IPR036157">
    <property type="entry name" value="dUTPase-like_sf"/>
</dbReference>
<dbReference type="Pfam" id="PF00607">
    <property type="entry name" value="Gag_p24"/>
    <property type="match status" value="1"/>
</dbReference>
<dbReference type="Gene3D" id="1.10.375.10">
    <property type="entry name" value="Human Immunodeficiency Virus Type 1 Capsid Protein"/>
    <property type="match status" value="1"/>
</dbReference>
<evidence type="ECO:0000313" key="4">
    <source>
        <dbReference type="EMBL" id="RMC04038.1"/>
    </source>
</evidence>
<dbReference type="InterPro" id="IPR029054">
    <property type="entry name" value="dUTPase-like"/>
</dbReference>
<dbReference type="PROSITE" id="PS00141">
    <property type="entry name" value="ASP_PROTEASE"/>
    <property type="match status" value="1"/>
</dbReference>
<organism evidence="4 5">
    <name type="scientific">Hirundo rustica rustica</name>
    <dbReference type="NCBI Taxonomy" id="333673"/>
    <lineage>
        <taxon>Eukaryota</taxon>
        <taxon>Metazoa</taxon>
        <taxon>Chordata</taxon>
        <taxon>Craniata</taxon>
        <taxon>Vertebrata</taxon>
        <taxon>Euteleostomi</taxon>
        <taxon>Archelosauria</taxon>
        <taxon>Archosauria</taxon>
        <taxon>Dinosauria</taxon>
        <taxon>Saurischia</taxon>
        <taxon>Theropoda</taxon>
        <taxon>Coelurosauria</taxon>
        <taxon>Aves</taxon>
        <taxon>Neognathae</taxon>
        <taxon>Neoaves</taxon>
        <taxon>Telluraves</taxon>
        <taxon>Australaves</taxon>
        <taxon>Passeriformes</taxon>
        <taxon>Sylvioidea</taxon>
        <taxon>Hirundinidae</taxon>
        <taxon>Hirundo</taxon>
    </lineage>
</organism>
<evidence type="ECO:0000313" key="5">
    <source>
        <dbReference type="Proteomes" id="UP000269221"/>
    </source>
</evidence>
<dbReference type="InterPro" id="IPR008916">
    <property type="entry name" value="Retrov_capsid_C"/>
</dbReference>
<dbReference type="Pfam" id="PF19317">
    <property type="entry name" value="Gag_p24_C"/>
    <property type="match status" value="1"/>
</dbReference>
<dbReference type="SUPFAM" id="SSF47353">
    <property type="entry name" value="Retrovirus capsid dimerization domain-like"/>
    <property type="match status" value="1"/>
</dbReference>
<dbReference type="EMBL" id="QRBI01000127">
    <property type="protein sequence ID" value="RMC04038.1"/>
    <property type="molecule type" value="Genomic_DNA"/>
</dbReference>
<dbReference type="OrthoDB" id="9900537at2759"/>
<dbReference type="InterPro" id="IPR001969">
    <property type="entry name" value="Aspartic_peptidase_AS"/>
</dbReference>
<dbReference type="InterPro" id="IPR008919">
    <property type="entry name" value="Retrov_capsid_N"/>
</dbReference>
<dbReference type="SUPFAM" id="SSF51283">
    <property type="entry name" value="dUTPase-like"/>
    <property type="match status" value="1"/>
</dbReference>
<dbReference type="SUPFAM" id="SSF47943">
    <property type="entry name" value="Retrovirus capsid protein, N-terminal core domain"/>
    <property type="match status" value="1"/>
</dbReference>
<dbReference type="InterPro" id="IPR045345">
    <property type="entry name" value="Gag_p24_C"/>
</dbReference>
<dbReference type="AlphaFoldDB" id="A0A3M0JSY4"/>
<dbReference type="Pfam" id="PF00692">
    <property type="entry name" value="dUTPase"/>
    <property type="match status" value="1"/>
</dbReference>
<dbReference type="GO" id="GO:0006508">
    <property type="term" value="P:proteolysis"/>
    <property type="evidence" value="ECO:0007669"/>
    <property type="project" value="UniProtKB-KW"/>
</dbReference>
<keyword evidence="1" id="KW-0645">Protease</keyword>
<accession>A0A3M0JSY4</accession>
<dbReference type="Gene3D" id="1.10.1200.30">
    <property type="match status" value="1"/>
</dbReference>
<dbReference type="GO" id="GO:0016032">
    <property type="term" value="P:viral process"/>
    <property type="evidence" value="ECO:0007669"/>
    <property type="project" value="InterPro"/>
</dbReference>
<dbReference type="InterPro" id="IPR033704">
    <property type="entry name" value="dUTPase_trimeric"/>
</dbReference>
<dbReference type="InterPro" id="IPR001995">
    <property type="entry name" value="Peptidase_A2_cat"/>
</dbReference>
<dbReference type="PROSITE" id="PS50175">
    <property type="entry name" value="ASP_PROT_RETROV"/>
    <property type="match status" value="1"/>
</dbReference>
<keyword evidence="5" id="KW-1185">Reference proteome</keyword>
<dbReference type="SUPFAM" id="SSF50630">
    <property type="entry name" value="Acid proteases"/>
    <property type="match status" value="1"/>
</dbReference>
<evidence type="ECO:0000256" key="2">
    <source>
        <dbReference type="ARBA" id="ARBA00022801"/>
    </source>
</evidence>
<sequence>MAGAAASSEGLQAFPVLQGATHNTSQPLAWQALADLCDAVRKYGLGSAEVMQVLSYFNASLLTPFDIWSSARILFPLVEYDFFEHKWTQLAVRVVERNATLGPGDSRRTINTDMLLGTGNYTRADEQAGFEPSVQEQCQQTGMAALVQTIQLATPQESFVTIIRGVDEPFLCFAGQLTAVVEKQVSDPEARKLMLQSLARSNCNAVCKRIIEALPGDPPMSQMVEACARVTPSSQQMVAISTAVQPAVATVVQPTVATAVQPAVPAAVQPTWIVPQGVQWQQWGARTRKKQGRKAQKPPAVLFHCARCGRPNHAANACIGNGAREWLFLGRFRKHDTECKGKMHADTNVSASAPTNGDLLSRLAASTCGSAGVDVCTAESVVIDSDKIHKVPLDAFGPLGDNMSAFLMRRSSATIQGIMVHLGLIDVDFSGQIHAMVSTPTHPLTTPKGTRIAQVVPYKSSVSRIEDRSRGDSGFGSTGPPQVRWTAVLTKDCPETLCTVSIVGATPSEIHLHGLLDTGADVSILSLAAWPLQWPFSLAKTSISGLGGTKQCYVSRNPVAITNPEGQTAIIWPHVTEIAQNL</sequence>
<dbReference type="InterPro" id="IPR050195">
    <property type="entry name" value="Primate_lentivir_Gag_pol-like"/>
</dbReference>
<reference evidence="4 5" key="1">
    <citation type="submission" date="2018-07" db="EMBL/GenBank/DDBJ databases">
        <title>A high quality draft genome assembly of the barn swallow (H. rustica rustica).</title>
        <authorList>
            <person name="Formenti G."/>
            <person name="Chiara M."/>
            <person name="Poveda L."/>
            <person name="Francoijs K.-J."/>
            <person name="Bonisoli-Alquati A."/>
            <person name="Canova L."/>
            <person name="Gianfranceschi L."/>
            <person name="Horner D.S."/>
            <person name="Saino N."/>
        </authorList>
    </citation>
    <scope>NUCLEOTIDE SEQUENCE [LARGE SCALE GENOMIC DNA]</scope>
    <source>
        <strain evidence="4">Chelidonia</strain>
        <tissue evidence="4">Blood</tissue>
    </source>
</reference>
<protein>
    <recommendedName>
        <fullName evidence="3">Peptidase A2 domain-containing protein</fullName>
    </recommendedName>
</protein>
<name>A0A3M0JSY4_HIRRU</name>
<gene>
    <name evidence="4" type="ORF">DUI87_19375</name>
</gene>
<dbReference type="PANTHER" id="PTHR40389:SF3">
    <property type="entry name" value="IGE-BINDING PROTEIN"/>
    <property type="match status" value="1"/>
</dbReference>
<dbReference type="PANTHER" id="PTHR40389">
    <property type="entry name" value="ENDOGENOUS RETROVIRUS GROUP K MEMBER 24 GAG POLYPROTEIN-RELATED"/>
    <property type="match status" value="1"/>
</dbReference>
<dbReference type="Proteomes" id="UP000269221">
    <property type="component" value="Unassembled WGS sequence"/>
</dbReference>
<evidence type="ECO:0000256" key="1">
    <source>
        <dbReference type="ARBA" id="ARBA00022670"/>
    </source>
</evidence>
<dbReference type="InterPro" id="IPR018061">
    <property type="entry name" value="Retropepsins"/>
</dbReference>
<feature type="domain" description="Peptidase A2" evidence="3">
    <location>
        <begin position="512"/>
        <end position="548"/>
    </location>
</feature>
<proteinExistence type="predicted"/>